<protein>
    <submittedName>
        <fullName evidence="2">Uncharacterized protein</fullName>
    </submittedName>
</protein>
<sequence>MARGGAKRCSLKHSSGMIALRLIAPLAMRDENRERRKYLKEKRRYEEYLRQQQQQQRQQEEEREEQEAILPAASNMPTPPPDTTDGTTEKASSPRGVSSCLKKIARRLRKVASNLKPRNILRGRGRGRQEPTTAPLQPPRHMPHWQHERPKPTPAWMKSGTPAMSAYPEGYRPGAGRRRGRAESRSISPYRARGVTSAEARASLAARRREKAQGQDARTRVVNRVDMPEQYKQRSPY</sequence>
<organism evidence="2 3">
    <name type="scientific">Cytospora chrysosperma</name>
    <name type="common">Cytospora canker fungus</name>
    <name type="synonym">Sphaeria chrysosperma</name>
    <dbReference type="NCBI Taxonomy" id="252740"/>
    <lineage>
        <taxon>Eukaryota</taxon>
        <taxon>Fungi</taxon>
        <taxon>Dikarya</taxon>
        <taxon>Ascomycota</taxon>
        <taxon>Pezizomycotina</taxon>
        <taxon>Sordariomycetes</taxon>
        <taxon>Sordariomycetidae</taxon>
        <taxon>Diaporthales</taxon>
        <taxon>Cytosporaceae</taxon>
        <taxon>Cytospora</taxon>
    </lineage>
</organism>
<dbReference type="Proteomes" id="UP000284375">
    <property type="component" value="Unassembled WGS sequence"/>
</dbReference>
<proteinExistence type="predicted"/>
<gene>
    <name evidence="2" type="ORF">VSDG_07769</name>
</gene>
<feature type="region of interest" description="Disordered" evidence="1">
    <location>
        <begin position="47"/>
        <end position="237"/>
    </location>
</feature>
<accession>A0A423VK11</accession>
<evidence type="ECO:0000256" key="1">
    <source>
        <dbReference type="SAM" id="MobiDB-lite"/>
    </source>
</evidence>
<dbReference type="OrthoDB" id="10554021at2759"/>
<keyword evidence="3" id="KW-1185">Reference proteome</keyword>
<evidence type="ECO:0000313" key="3">
    <source>
        <dbReference type="Proteomes" id="UP000284375"/>
    </source>
</evidence>
<name>A0A423VK11_CYTCH</name>
<evidence type="ECO:0000313" key="2">
    <source>
        <dbReference type="EMBL" id="ROV91320.1"/>
    </source>
</evidence>
<dbReference type="AlphaFoldDB" id="A0A423VK11"/>
<reference evidence="2 3" key="1">
    <citation type="submission" date="2015-09" db="EMBL/GenBank/DDBJ databases">
        <title>Host preference determinants of Valsa canker pathogens revealed by comparative genomics.</title>
        <authorList>
            <person name="Yin Z."/>
            <person name="Huang L."/>
        </authorList>
    </citation>
    <scope>NUCLEOTIDE SEQUENCE [LARGE SCALE GENOMIC DNA]</scope>
    <source>
        <strain evidence="2 3">YSFL</strain>
    </source>
</reference>
<comment type="caution">
    <text evidence="2">The sequence shown here is derived from an EMBL/GenBank/DDBJ whole genome shotgun (WGS) entry which is preliminary data.</text>
</comment>
<feature type="compositionally biased region" description="Basic and acidic residues" evidence="1">
    <location>
        <begin position="226"/>
        <end position="237"/>
    </location>
</feature>
<dbReference type="EMBL" id="LJZO01000044">
    <property type="protein sequence ID" value="ROV91320.1"/>
    <property type="molecule type" value="Genomic_DNA"/>
</dbReference>